<dbReference type="Pfam" id="PF07969">
    <property type="entry name" value="Amidohydro_3"/>
    <property type="match status" value="1"/>
</dbReference>
<keyword evidence="1" id="KW-0732">Signal</keyword>
<gene>
    <name evidence="3" type="ORF">HNP60_001440</name>
</gene>
<evidence type="ECO:0000259" key="2">
    <source>
        <dbReference type="Pfam" id="PF07969"/>
    </source>
</evidence>
<dbReference type="InterPro" id="IPR050378">
    <property type="entry name" value="Metallo-dep_Hydrolases_sf"/>
</dbReference>
<dbReference type="InterPro" id="IPR023100">
    <property type="entry name" value="D-aminoacylase_insert_dom_sf"/>
</dbReference>
<dbReference type="Gene3D" id="2.30.40.10">
    <property type="entry name" value="Urease, subunit C, domain 1"/>
    <property type="match status" value="2"/>
</dbReference>
<sequence>MKKASGLMRRTVRVAAMAALFAGTSAFAQDYDVLIRGGTVYDGTGSEGQKVDVAIRGERIVEVGRIAATATAGTVVDATGKIVSPGFIDPHSHAGEGLVDPEVAGAAAILYQGITTLAINPDGGGPGDIAPQLATIEGHGTGINVVPLIGHNGVRRDVMGVANRKASSKELAAMEALVKKGMEDGAYGFSSGPFYVPGKYSDTAELVQLARVAAQYPHSFHISHIRDESNYDVGVLDAIGEVIEVSRQARIPGVVTHMKVLGPQLWGKSREAVALIESARTEGLSIWADQYPYAASGSGLQPALLPGWAQEGGPEAIAKRLQDPKQRAVIREAMVENLARRGGANAIMIRNFPPDPSLQGQRLDEIAAARGMHPLDVAIDMLIQGGSSIVSFNMSEDDIEYIMRQPWTMTSTDGGLQAFGVGGTHPRSYGAFPRKIRNYVLDKPVIPMAQAIHSSTGLTAQVLHIEDRGVLRAGAYADVIVFDPKAIRDTATYDKPHAFSEGLSFILVNGKPALVDGKVTDERHGKVLRRAKD</sequence>
<protein>
    <submittedName>
        <fullName evidence="3">N-acyl-D-aspartate/D-glutamate deacylase</fullName>
    </submittedName>
</protein>
<dbReference type="Proteomes" id="UP001138540">
    <property type="component" value="Unassembled WGS sequence"/>
</dbReference>
<comment type="caution">
    <text evidence="3">The sequence shown here is derived from an EMBL/GenBank/DDBJ whole genome shotgun (WGS) entry which is preliminary data.</text>
</comment>
<proteinExistence type="predicted"/>
<dbReference type="RefSeq" id="WP_184151911.1">
    <property type="nucleotide sequence ID" value="NZ_JACHKA010000001.1"/>
</dbReference>
<reference evidence="3 4" key="1">
    <citation type="submission" date="2020-08" db="EMBL/GenBank/DDBJ databases">
        <title>Exploring microbial biodiversity for novel pathways involved in the catabolism of aromatic compounds derived from lignin.</title>
        <authorList>
            <person name="Elkins J."/>
        </authorList>
    </citation>
    <scope>NUCLEOTIDE SEQUENCE [LARGE SCALE GENOMIC DNA]</scope>
    <source>
        <strain evidence="3 4">B1D3A</strain>
    </source>
</reference>
<evidence type="ECO:0000313" key="3">
    <source>
        <dbReference type="EMBL" id="MBB5985466.1"/>
    </source>
</evidence>
<evidence type="ECO:0000256" key="1">
    <source>
        <dbReference type="SAM" id="SignalP"/>
    </source>
</evidence>
<dbReference type="Gene3D" id="3.30.1490.130">
    <property type="entry name" value="D-aminoacylase. Domain 3"/>
    <property type="match status" value="1"/>
</dbReference>
<dbReference type="PANTHER" id="PTHR11647:SF1">
    <property type="entry name" value="COLLAPSIN RESPONSE MEDIATOR PROTEIN"/>
    <property type="match status" value="1"/>
</dbReference>
<evidence type="ECO:0000313" key="4">
    <source>
        <dbReference type="Proteomes" id="UP001138540"/>
    </source>
</evidence>
<dbReference type="InterPro" id="IPR013108">
    <property type="entry name" value="Amidohydro_3"/>
</dbReference>
<keyword evidence="4" id="KW-1185">Reference proteome</keyword>
<dbReference type="InterPro" id="IPR032466">
    <property type="entry name" value="Metal_Hydrolase"/>
</dbReference>
<dbReference type="PANTHER" id="PTHR11647">
    <property type="entry name" value="HYDRANTOINASE/DIHYDROPYRIMIDINASE FAMILY MEMBER"/>
    <property type="match status" value="1"/>
</dbReference>
<dbReference type="Gene3D" id="3.20.20.140">
    <property type="entry name" value="Metal-dependent hydrolases"/>
    <property type="match status" value="1"/>
</dbReference>
<dbReference type="SUPFAM" id="SSF51338">
    <property type="entry name" value="Composite domain of metallo-dependent hydrolases"/>
    <property type="match status" value="1"/>
</dbReference>
<feature type="chain" id="PRO_5047287561" evidence="1">
    <location>
        <begin position="29"/>
        <end position="533"/>
    </location>
</feature>
<accession>A0ABR6NDX9</accession>
<dbReference type="EMBL" id="JACHKA010000001">
    <property type="protein sequence ID" value="MBB5985466.1"/>
    <property type="molecule type" value="Genomic_DNA"/>
</dbReference>
<name>A0ABR6NDX9_9SPHN</name>
<organism evidence="3 4">
    <name type="scientific">Sphingobium lignivorans</name>
    <dbReference type="NCBI Taxonomy" id="2735886"/>
    <lineage>
        <taxon>Bacteria</taxon>
        <taxon>Pseudomonadati</taxon>
        <taxon>Pseudomonadota</taxon>
        <taxon>Alphaproteobacteria</taxon>
        <taxon>Sphingomonadales</taxon>
        <taxon>Sphingomonadaceae</taxon>
        <taxon>Sphingobium</taxon>
    </lineage>
</organism>
<feature type="domain" description="Amidohydrolase 3" evidence="2">
    <location>
        <begin position="146"/>
        <end position="512"/>
    </location>
</feature>
<dbReference type="SUPFAM" id="SSF51556">
    <property type="entry name" value="Metallo-dependent hydrolases"/>
    <property type="match status" value="1"/>
</dbReference>
<dbReference type="InterPro" id="IPR011059">
    <property type="entry name" value="Metal-dep_hydrolase_composite"/>
</dbReference>
<feature type="signal peptide" evidence="1">
    <location>
        <begin position="1"/>
        <end position="28"/>
    </location>
</feature>